<dbReference type="PANTHER" id="PTHR16798:SF0">
    <property type="entry name" value="FANCONI ANEMIA GROUP C PROTEIN"/>
    <property type="match status" value="1"/>
</dbReference>
<dbReference type="Proteomes" id="UP001652581">
    <property type="component" value="Chromosome 4"/>
</dbReference>
<comment type="subcellular location">
    <subcellularLocation>
        <location evidence="1">Nucleus</location>
    </subcellularLocation>
</comment>
<proteinExistence type="predicted"/>
<dbReference type="RefSeq" id="XP_072815276.1">
    <property type="nucleotide sequence ID" value="XM_072959175.1"/>
</dbReference>
<evidence type="ECO:0000313" key="6">
    <source>
        <dbReference type="RefSeq" id="XP_072815276.1"/>
    </source>
</evidence>
<dbReference type="PIRSF" id="PIRSF018417">
    <property type="entry name" value="FACC_protein"/>
    <property type="match status" value="1"/>
</dbReference>
<evidence type="ECO:0000256" key="1">
    <source>
        <dbReference type="PIRNR" id="PIRNR018417"/>
    </source>
</evidence>
<evidence type="ECO:0000313" key="5">
    <source>
        <dbReference type="RefSeq" id="XP_072815275.1"/>
    </source>
</evidence>
<sequence>MAQDSIGLSSDYQFWMQKLSVWKQASTLETQQDICLYLPQFQEFLRQMYEALKEMDSNTVIERFPTIGQLLAKTCRNPFVLAYDESQKILIWCLCCLINKDPQNSGESQLNSWTRGLLSRILAAFRSDIKEVDLFTQGLGYAPADYYPGLLKNMVLSLVSELRENHLNGFNTQSRMAPERVRSLSRVCVPLVTLPDFEPLVEALLTYHGQEPQEMLWPEFFDAVNEAFLLRKICLPVSAVLCLWLRHLPSLEKAVLHLFEKLVSSERNCLRRIECFMKDSLLSFPLQPEAACHPAIFRVVDEMFRYALLETEGAPEVLAAMQVFTRCFVEALEKENQQPKFALKTYFPYASPSLVMVLLQRPKDIPQGLWHRPLKRISEMLKEIVEDETQGSSGGPFESWFLLAHFGGWADIAAEQLLTSVGDAEPPEALLWLLAFSSSPGDGPQQRAQTMVEVKAVLSHLGRLLGSPTPSARDLLAAAGESGEGDPRPPACQQLTRRLLLNFLLWAPGGRAMARDVITLMARTDEIMHEIVGFLDQTLYRWDHLGVDAPGSRKLARELLAELRGQA</sequence>
<evidence type="ECO:0000313" key="3">
    <source>
        <dbReference type="RefSeq" id="XP_072815273.1"/>
    </source>
</evidence>
<comment type="subunit">
    <text evidence="1">Belongs to the multisubunit FA complex composed of FANCA, FANCB, FANCC, FANCE, FANCF, FANCG, FANCL/PHF9 and FANCM. This complex may also include HSP70.</text>
</comment>
<comment type="function">
    <text evidence="1">DNA repair protein that may operate in a postreplication repair or a cell cycle checkpoint function. May be implicated in interstrand DNA cross-link repair and in the maintenance of normal chromosome stability. Upon IFNG induction, may facilitate STAT1 activation by recruiting STAT1 to IFNGR1.</text>
</comment>
<gene>
    <name evidence="3 4 5 6" type="primary">FANCC</name>
</gene>
<organism evidence="2 3">
    <name type="scientific">Vicugna pacos</name>
    <name type="common">Alpaca</name>
    <name type="synonym">Lama pacos</name>
    <dbReference type="NCBI Taxonomy" id="30538"/>
    <lineage>
        <taxon>Eukaryota</taxon>
        <taxon>Metazoa</taxon>
        <taxon>Chordata</taxon>
        <taxon>Craniata</taxon>
        <taxon>Vertebrata</taxon>
        <taxon>Euteleostomi</taxon>
        <taxon>Mammalia</taxon>
        <taxon>Eutheria</taxon>
        <taxon>Laurasiatheria</taxon>
        <taxon>Artiodactyla</taxon>
        <taxon>Tylopoda</taxon>
        <taxon>Camelidae</taxon>
        <taxon>Vicugna</taxon>
    </lineage>
</organism>
<dbReference type="PANTHER" id="PTHR16798">
    <property type="entry name" value="FANCONI ANEMIA GROUP C PROTEIN FANCC"/>
    <property type="match status" value="1"/>
</dbReference>
<dbReference type="PRINTS" id="PR00494">
    <property type="entry name" value="FANCONICGENE"/>
</dbReference>
<dbReference type="Pfam" id="PF02106">
    <property type="entry name" value="Fanconi_C"/>
    <property type="match status" value="1"/>
</dbReference>
<keyword evidence="2" id="KW-1185">Reference proteome</keyword>
<keyword evidence="1" id="KW-0539">Nucleus</keyword>
<keyword evidence="1" id="KW-0227">DNA damage</keyword>
<dbReference type="InterPro" id="IPR000686">
    <property type="entry name" value="FANCC"/>
</dbReference>
<dbReference type="RefSeq" id="XP_072815274.1">
    <property type="nucleotide sequence ID" value="XM_072959173.1"/>
</dbReference>
<dbReference type="RefSeq" id="XP_072815275.1">
    <property type="nucleotide sequence ID" value="XM_072959174.1"/>
</dbReference>
<accession>A0ABM5D2Z1</accession>
<keyword evidence="1" id="KW-0234">DNA repair</keyword>
<evidence type="ECO:0000313" key="4">
    <source>
        <dbReference type="RefSeq" id="XP_072815274.1"/>
    </source>
</evidence>
<evidence type="ECO:0000313" key="2">
    <source>
        <dbReference type="Proteomes" id="UP001652581"/>
    </source>
</evidence>
<reference evidence="3 4" key="1">
    <citation type="submission" date="2025-05" db="UniProtKB">
        <authorList>
            <consortium name="RefSeq"/>
        </authorList>
    </citation>
    <scope>IDENTIFICATION</scope>
</reference>
<dbReference type="GeneID" id="102525302"/>
<keyword evidence="1" id="KW-0963">Cytoplasm</keyword>
<dbReference type="RefSeq" id="XP_072815273.1">
    <property type="nucleotide sequence ID" value="XM_072959172.1"/>
</dbReference>
<name>A0ABM5D2Z1_VICPA</name>
<protein>
    <recommendedName>
        <fullName evidence="1">Fanconi anemia group C protein homolog</fullName>
        <shortName evidence="1">Protein FACC</shortName>
    </recommendedName>
</protein>